<dbReference type="InterPro" id="IPR003594">
    <property type="entry name" value="HATPase_dom"/>
</dbReference>
<dbReference type="Gene3D" id="6.10.340.10">
    <property type="match status" value="1"/>
</dbReference>
<dbReference type="GO" id="GO:0005886">
    <property type="term" value="C:plasma membrane"/>
    <property type="evidence" value="ECO:0007669"/>
    <property type="project" value="UniProtKB-SubCell"/>
</dbReference>
<dbReference type="Pfam" id="PF02518">
    <property type="entry name" value="HATPase_c"/>
    <property type="match status" value="1"/>
</dbReference>
<dbReference type="InterPro" id="IPR036890">
    <property type="entry name" value="HATPase_C_sf"/>
</dbReference>
<dbReference type="OrthoDB" id="759642at2"/>
<dbReference type="SUPFAM" id="SSF158472">
    <property type="entry name" value="HAMP domain-like"/>
    <property type="match status" value="1"/>
</dbReference>
<dbReference type="Proteomes" id="UP000310636">
    <property type="component" value="Unassembled WGS sequence"/>
</dbReference>
<gene>
    <name evidence="9" type="ORF">E6C55_23020</name>
</gene>
<keyword evidence="3" id="KW-0597">Phosphoprotein</keyword>
<dbReference type="InterPro" id="IPR003660">
    <property type="entry name" value="HAMP_dom"/>
</dbReference>
<sequence>MRGKTIAPAGRPPLAPLWQGVRRKTEEGRGRRKQEEARRRESGTVRLSLRFKVSALVLMLVAPLSLFLYYTNIYSTNIVREKVAESASDTLTLHLGTLDELLEQTSIYLVRTANESTLLDLYAESNPDSVSYYVSIRKLMDQWYNDVSYYSIIRTVFVYHPGRDDLFLSSRKEYYGEMEAVREGLSPRMKTFDPPSSPKWDIVTVGGESVLFKALPDKTGRIMIGVLVSIDALAQPLTQLDSVTSDEKIGIVSKEGSLLWGKFSDEDLSRIRDIRRDASGPDSSTVRLKDGESYLYVGKPSLFSDLSVFILLDEKSLLDELPLFQRVIKSIPVAVVAILGIVLTLLGRIVFRPLQALTSGMRILGKGQLDYRLKEGKSKEFRIITQQFNRMAEQIGALKIDVYEEKMKGQQAELKHLQAQINPHFFMNSLNIVYHLVELKQYPLIKQMIRHLVAYFRFMMNTNDRWIALADEVAHIRNYMDIQMMMYPDKLSFDLQLPEELERTPLPPLLVQPFVENAFKHGFVEVTRPFKVAIVISREDGQDGNGSVVIRVDDSGPGFAPDRLNRLNEGIYEKEPTDRQLGIWNVRRRLAMYYAGRAELIFRNDACGGGSVEIRLPAAEEEENPLVSRAHC</sequence>
<evidence type="ECO:0000259" key="8">
    <source>
        <dbReference type="PROSITE" id="PS50885"/>
    </source>
</evidence>
<dbReference type="EMBL" id="SSOB01000034">
    <property type="protein sequence ID" value="THF75158.1"/>
    <property type="molecule type" value="Genomic_DNA"/>
</dbReference>
<evidence type="ECO:0000256" key="7">
    <source>
        <dbReference type="SAM" id="Phobius"/>
    </source>
</evidence>
<dbReference type="Gene3D" id="3.30.565.10">
    <property type="entry name" value="Histidine kinase-like ATPase, C-terminal domain"/>
    <property type="match status" value="1"/>
</dbReference>
<keyword evidence="7" id="KW-0812">Transmembrane</keyword>
<dbReference type="Pfam" id="PF06580">
    <property type="entry name" value="His_kinase"/>
    <property type="match status" value="1"/>
</dbReference>
<dbReference type="PANTHER" id="PTHR34220">
    <property type="entry name" value="SENSOR HISTIDINE KINASE YPDA"/>
    <property type="match status" value="1"/>
</dbReference>
<evidence type="ECO:0000256" key="3">
    <source>
        <dbReference type="ARBA" id="ARBA00022553"/>
    </source>
</evidence>
<dbReference type="PROSITE" id="PS50885">
    <property type="entry name" value="HAMP"/>
    <property type="match status" value="1"/>
</dbReference>
<keyword evidence="6 7" id="KW-0472">Membrane</keyword>
<dbReference type="InterPro" id="IPR010559">
    <property type="entry name" value="Sig_transdc_His_kin_internal"/>
</dbReference>
<dbReference type="AlphaFoldDB" id="A0A4S4BKB7"/>
<comment type="caution">
    <text evidence="9">The sequence shown here is derived from an EMBL/GenBank/DDBJ whole genome shotgun (WGS) entry which is preliminary data.</text>
</comment>
<keyword evidence="7" id="KW-1133">Transmembrane helix</keyword>
<dbReference type="CDD" id="cd06225">
    <property type="entry name" value="HAMP"/>
    <property type="match status" value="1"/>
</dbReference>
<feature type="transmembrane region" description="Helical" evidence="7">
    <location>
        <begin position="49"/>
        <end position="70"/>
    </location>
</feature>
<name>A0A4S4BKB7_9BACL</name>
<evidence type="ECO:0000256" key="5">
    <source>
        <dbReference type="ARBA" id="ARBA00022777"/>
    </source>
</evidence>
<evidence type="ECO:0000256" key="6">
    <source>
        <dbReference type="ARBA" id="ARBA00023136"/>
    </source>
</evidence>
<evidence type="ECO:0000256" key="2">
    <source>
        <dbReference type="ARBA" id="ARBA00022475"/>
    </source>
</evidence>
<reference evidence="9 10" key="1">
    <citation type="submission" date="2019-04" db="EMBL/GenBank/DDBJ databases">
        <title>Cohnella sp. nov. isolated from preserved vegetables.</title>
        <authorList>
            <person name="Lin S.-Y."/>
            <person name="Hung M.-H."/>
            <person name="Young C.-C."/>
        </authorList>
    </citation>
    <scope>NUCLEOTIDE SEQUENCE [LARGE SCALE GENOMIC DNA]</scope>
    <source>
        <strain evidence="9 10">CC-MHH1044</strain>
    </source>
</reference>
<dbReference type="SUPFAM" id="SSF55874">
    <property type="entry name" value="ATPase domain of HSP90 chaperone/DNA topoisomerase II/histidine kinase"/>
    <property type="match status" value="1"/>
</dbReference>
<dbReference type="GO" id="GO:0000155">
    <property type="term" value="F:phosphorelay sensor kinase activity"/>
    <property type="evidence" value="ECO:0007669"/>
    <property type="project" value="InterPro"/>
</dbReference>
<dbReference type="PANTHER" id="PTHR34220:SF7">
    <property type="entry name" value="SENSOR HISTIDINE KINASE YPDA"/>
    <property type="match status" value="1"/>
</dbReference>
<dbReference type="InterPro" id="IPR050640">
    <property type="entry name" value="Bact_2-comp_sensor_kinase"/>
</dbReference>
<proteinExistence type="predicted"/>
<comment type="subcellular location">
    <subcellularLocation>
        <location evidence="1">Cell membrane</location>
        <topology evidence="1">Multi-pass membrane protein</topology>
    </subcellularLocation>
</comment>
<keyword evidence="4" id="KW-0808">Transferase</keyword>
<organism evidence="9 10">
    <name type="scientific">Cohnella fermenti</name>
    <dbReference type="NCBI Taxonomy" id="2565925"/>
    <lineage>
        <taxon>Bacteria</taxon>
        <taxon>Bacillati</taxon>
        <taxon>Bacillota</taxon>
        <taxon>Bacilli</taxon>
        <taxon>Bacillales</taxon>
        <taxon>Paenibacillaceae</taxon>
        <taxon>Cohnella</taxon>
    </lineage>
</organism>
<dbReference type="Pfam" id="PF00672">
    <property type="entry name" value="HAMP"/>
    <property type="match status" value="1"/>
</dbReference>
<evidence type="ECO:0000256" key="4">
    <source>
        <dbReference type="ARBA" id="ARBA00022679"/>
    </source>
</evidence>
<keyword evidence="5" id="KW-0418">Kinase</keyword>
<keyword evidence="10" id="KW-1185">Reference proteome</keyword>
<feature type="transmembrane region" description="Helical" evidence="7">
    <location>
        <begin position="331"/>
        <end position="351"/>
    </location>
</feature>
<protein>
    <submittedName>
        <fullName evidence="9">HAMP domain-containing protein</fullName>
    </submittedName>
</protein>
<evidence type="ECO:0000313" key="9">
    <source>
        <dbReference type="EMBL" id="THF75158.1"/>
    </source>
</evidence>
<feature type="domain" description="HAMP" evidence="8">
    <location>
        <begin position="348"/>
        <end position="400"/>
    </location>
</feature>
<accession>A0A4S4BKB7</accession>
<dbReference type="SMART" id="SM00304">
    <property type="entry name" value="HAMP"/>
    <property type="match status" value="1"/>
</dbReference>
<evidence type="ECO:0000256" key="1">
    <source>
        <dbReference type="ARBA" id="ARBA00004651"/>
    </source>
</evidence>
<evidence type="ECO:0000313" key="10">
    <source>
        <dbReference type="Proteomes" id="UP000310636"/>
    </source>
</evidence>
<keyword evidence="2" id="KW-1003">Cell membrane</keyword>